<dbReference type="Proteomes" id="UP001060215">
    <property type="component" value="Chromosome 3"/>
</dbReference>
<gene>
    <name evidence="1" type="ORF">LOK49_LG02G03150</name>
</gene>
<dbReference type="EMBL" id="CM045760">
    <property type="protein sequence ID" value="KAI8028208.1"/>
    <property type="molecule type" value="Genomic_DNA"/>
</dbReference>
<accession>A0ACC0ISZ4</accession>
<reference evidence="1 2" key="1">
    <citation type="journal article" date="2022" name="Plant J.">
        <title>Chromosome-level genome of Camellia lanceoleosa provides a valuable resource for understanding genome evolution and self-incompatibility.</title>
        <authorList>
            <person name="Gong W."/>
            <person name="Xiao S."/>
            <person name="Wang L."/>
            <person name="Liao Z."/>
            <person name="Chang Y."/>
            <person name="Mo W."/>
            <person name="Hu G."/>
            <person name="Li W."/>
            <person name="Zhao G."/>
            <person name="Zhu H."/>
            <person name="Hu X."/>
            <person name="Ji K."/>
            <person name="Xiang X."/>
            <person name="Song Q."/>
            <person name="Yuan D."/>
            <person name="Jin S."/>
            <person name="Zhang L."/>
        </authorList>
    </citation>
    <scope>NUCLEOTIDE SEQUENCE [LARGE SCALE GENOMIC DNA]</scope>
    <source>
        <strain evidence="1">SQ_2022a</strain>
    </source>
</reference>
<evidence type="ECO:0000313" key="1">
    <source>
        <dbReference type="EMBL" id="KAI8028208.1"/>
    </source>
</evidence>
<organism evidence="1 2">
    <name type="scientific">Camellia lanceoleosa</name>
    <dbReference type="NCBI Taxonomy" id="1840588"/>
    <lineage>
        <taxon>Eukaryota</taxon>
        <taxon>Viridiplantae</taxon>
        <taxon>Streptophyta</taxon>
        <taxon>Embryophyta</taxon>
        <taxon>Tracheophyta</taxon>
        <taxon>Spermatophyta</taxon>
        <taxon>Magnoliopsida</taxon>
        <taxon>eudicotyledons</taxon>
        <taxon>Gunneridae</taxon>
        <taxon>Pentapetalae</taxon>
        <taxon>asterids</taxon>
        <taxon>Ericales</taxon>
        <taxon>Theaceae</taxon>
        <taxon>Camellia</taxon>
    </lineage>
</organism>
<proteinExistence type="predicted"/>
<comment type="caution">
    <text evidence="1">The sequence shown here is derived from an EMBL/GenBank/DDBJ whole genome shotgun (WGS) entry which is preliminary data.</text>
</comment>
<keyword evidence="2" id="KW-1185">Reference proteome</keyword>
<name>A0ACC0ISZ4_9ERIC</name>
<sequence>MYAQCPFEVFLCLQVQGCIAIYKVRVEIESIKTKIASIRTSLETYGVRAIREGENLSSKKQQLLRRSYPHIVEEDIVGLDDDLKTIAKHLVKEERQCRVVSIWGMGSLGKTTLAKKVYNQNAVGRHFDRFACAFIS</sequence>
<protein>
    <submittedName>
        <fullName evidence="1">Disease resistance protein</fullName>
    </submittedName>
</protein>
<evidence type="ECO:0000313" key="2">
    <source>
        <dbReference type="Proteomes" id="UP001060215"/>
    </source>
</evidence>